<dbReference type="InterPro" id="IPR019004">
    <property type="entry name" value="YqeY/Aim41"/>
</dbReference>
<dbReference type="EMBL" id="CP031165">
    <property type="protein sequence ID" value="AXV07886.1"/>
    <property type="molecule type" value="Genomic_DNA"/>
</dbReference>
<dbReference type="PANTHER" id="PTHR28055:SF1">
    <property type="entry name" value="ALTERED INHERITANCE OF MITOCHONDRIA PROTEIN 41, MITOCHONDRIAL"/>
    <property type="match status" value="1"/>
</dbReference>
<gene>
    <name evidence="1" type="ORF">DVS28_a3210</name>
</gene>
<dbReference type="Gene3D" id="1.10.10.410">
    <property type="match status" value="1"/>
</dbReference>
<dbReference type="OrthoDB" id="5244551at2"/>
<keyword evidence="2" id="KW-1185">Reference proteome</keyword>
<dbReference type="GO" id="GO:0016884">
    <property type="term" value="F:carbon-nitrogen ligase activity, with glutamine as amido-N-donor"/>
    <property type="evidence" value="ECO:0007669"/>
    <property type="project" value="InterPro"/>
</dbReference>
<dbReference type="RefSeq" id="WP_114594211.1">
    <property type="nucleotide sequence ID" value="NZ_CP031165.1"/>
</dbReference>
<dbReference type="InterPro" id="IPR003789">
    <property type="entry name" value="Asn/Gln_tRNA_amidoTrase-B-like"/>
</dbReference>
<sequence length="151" mass="16532">MSLADQISDDLKTSMKARDTIRTATLRQVLAGIKNLRVQEGRGGTDVTDEEVTEILTREAKKRRESIETYTQHGRDELAAKEQAELAVIEDYLPEQMGADEIRAIVTEVVAATGASQPGDLGKVMGQLMPRVKGKADGKLVNRIVREQLGA</sequence>
<dbReference type="Gene3D" id="1.10.1510.10">
    <property type="entry name" value="Uncharacterised protein YqeY/AIM41 PF09424, N-terminal domain"/>
    <property type="match status" value="1"/>
</dbReference>
<name>A0A346Y089_9ACTN</name>
<organism evidence="1 2">
    <name type="scientific">Euzebya pacifica</name>
    <dbReference type="NCBI Taxonomy" id="1608957"/>
    <lineage>
        <taxon>Bacteria</taxon>
        <taxon>Bacillati</taxon>
        <taxon>Actinomycetota</taxon>
        <taxon>Nitriliruptoria</taxon>
        <taxon>Euzebyales</taxon>
    </lineage>
</organism>
<dbReference type="InterPro" id="IPR023168">
    <property type="entry name" value="GatB_Yqey_C_2"/>
</dbReference>
<protein>
    <submittedName>
        <fullName evidence="1">Transamidase GatB domain protein</fullName>
    </submittedName>
</protein>
<dbReference type="InterPro" id="IPR042184">
    <property type="entry name" value="YqeY/Aim41_N"/>
</dbReference>
<reference evidence="1 2" key="1">
    <citation type="submission" date="2018-09" db="EMBL/GenBank/DDBJ databases">
        <title>Complete genome sequence of Euzebya sp. DY32-46 isolated from seawater of Pacific Ocean.</title>
        <authorList>
            <person name="Xu L."/>
            <person name="Wu Y.-H."/>
            <person name="Xu X.-W."/>
        </authorList>
    </citation>
    <scope>NUCLEOTIDE SEQUENCE [LARGE SCALE GENOMIC DNA]</scope>
    <source>
        <strain evidence="1 2">DY32-46</strain>
    </source>
</reference>
<dbReference type="SUPFAM" id="SSF89095">
    <property type="entry name" value="GatB/YqeY motif"/>
    <property type="match status" value="1"/>
</dbReference>
<dbReference type="Proteomes" id="UP000264006">
    <property type="component" value="Chromosome"/>
</dbReference>
<dbReference type="KEGG" id="euz:DVS28_a3210"/>
<proteinExistence type="predicted"/>
<dbReference type="AlphaFoldDB" id="A0A346Y089"/>
<evidence type="ECO:0000313" key="2">
    <source>
        <dbReference type="Proteomes" id="UP000264006"/>
    </source>
</evidence>
<dbReference type="PANTHER" id="PTHR28055">
    <property type="entry name" value="ALTERED INHERITANCE OF MITOCHONDRIA PROTEIN 41, MITOCHONDRIAL"/>
    <property type="match status" value="1"/>
</dbReference>
<evidence type="ECO:0000313" key="1">
    <source>
        <dbReference type="EMBL" id="AXV07886.1"/>
    </source>
</evidence>
<dbReference type="Pfam" id="PF09424">
    <property type="entry name" value="YqeY"/>
    <property type="match status" value="1"/>
</dbReference>
<accession>A0A346Y089</accession>